<evidence type="ECO:0000313" key="3">
    <source>
        <dbReference type="EMBL" id="PKV67047.1"/>
    </source>
</evidence>
<reference evidence="3 4" key="1">
    <citation type="submission" date="2017-12" db="EMBL/GenBank/DDBJ databases">
        <title>Genomic Encyclopedia of Type Strains, Phase III (KMG-III): the genomes of soil and plant-associated and newly described type strains.</title>
        <authorList>
            <person name="Whitman W."/>
        </authorList>
    </citation>
    <scope>NUCLEOTIDE SEQUENCE [LARGE SCALE GENOMIC DNA]</scope>
    <source>
        <strain evidence="3 4">LP43</strain>
    </source>
</reference>
<evidence type="ECO:0000259" key="2">
    <source>
        <dbReference type="Pfam" id="PF21347"/>
    </source>
</evidence>
<evidence type="ECO:0000313" key="4">
    <source>
        <dbReference type="Proteomes" id="UP000233782"/>
    </source>
</evidence>
<name>A0A2N3UCE9_9BACT</name>
<dbReference type="EMBL" id="PJMU01000002">
    <property type="protein sequence ID" value="PKV67047.1"/>
    <property type="molecule type" value="Genomic_DNA"/>
</dbReference>
<dbReference type="OrthoDB" id="665223at2"/>
<proteinExistence type="predicted"/>
<feature type="chain" id="PRO_5014606675" description="DUF3108 domain-containing protein" evidence="1">
    <location>
        <begin position="26"/>
        <end position="241"/>
    </location>
</feature>
<organism evidence="3 4">
    <name type="scientific">Pontibacter ramchanderi</name>
    <dbReference type="NCBI Taxonomy" id="1179743"/>
    <lineage>
        <taxon>Bacteria</taxon>
        <taxon>Pseudomonadati</taxon>
        <taxon>Bacteroidota</taxon>
        <taxon>Cytophagia</taxon>
        <taxon>Cytophagales</taxon>
        <taxon>Hymenobacteraceae</taxon>
        <taxon>Pontibacter</taxon>
    </lineage>
</organism>
<comment type="caution">
    <text evidence="3">The sequence shown here is derived from an EMBL/GenBank/DDBJ whole genome shotgun (WGS) entry which is preliminary data.</text>
</comment>
<dbReference type="Pfam" id="PF21347">
    <property type="entry name" value="DUF3108_like"/>
    <property type="match status" value="1"/>
</dbReference>
<feature type="signal peptide" evidence="1">
    <location>
        <begin position="1"/>
        <end position="25"/>
    </location>
</feature>
<accession>A0A2N3UCE9</accession>
<dbReference type="Gene3D" id="2.40.360.20">
    <property type="match status" value="1"/>
</dbReference>
<protein>
    <recommendedName>
        <fullName evidence="2">DUF3108 domain-containing protein</fullName>
    </recommendedName>
</protein>
<feature type="domain" description="DUF3108" evidence="2">
    <location>
        <begin position="39"/>
        <end position="236"/>
    </location>
</feature>
<sequence length="241" mass="27217">MKNRYLLTTMLLLWGLLSVPVSGSAQDCNGYLLLTKNAQYEILNYNQRNKLTGRVIYKVTDVRRDGNKTEATVHTQLYDEKGKMANEGSYQVGCENGSIWVDMRSLMNPDMMEAYKNMEVRMEGDHMDYPASLSPGQQLKDGTFTINVIDKGSGQNMSTITMLVTGRTVGDKERLEVPAGTYEGFKINQDMEVQTRAMGMKMPGARMQTVEWFVPGTGWVKSETYRNGKLMAYSVLNKINK</sequence>
<dbReference type="Proteomes" id="UP000233782">
    <property type="component" value="Unassembled WGS sequence"/>
</dbReference>
<keyword evidence="4" id="KW-1185">Reference proteome</keyword>
<evidence type="ECO:0000256" key="1">
    <source>
        <dbReference type="SAM" id="SignalP"/>
    </source>
</evidence>
<dbReference type="RefSeq" id="WP_101444325.1">
    <property type="nucleotide sequence ID" value="NZ_PJMU01000002.1"/>
</dbReference>
<keyword evidence="1" id="KW-0732">Signal</keyword>
<gene>
    <name evidence="3" type="ORF">BD749_2186</name>
</gene>
<dbReference type="AlphaFoldDB" id="A0A2N3UCE9"/>
<dbReference type="InterPro" id="IPR049279">
    <property type="entry name" value="DUF3108-like"/>
</dbReference>